<dbReference type="Proteomes" id="UP000494106">
    <property type="component" value="Unassembled WGS sequence"/>
</dbReference>
<name>A0A8S1BJQ1_ARCPL</name>
<dbReference type="GO" id="GO:0005794">
    <property type="term" value="C:Golgi apparatus"/>
    <property type="evidence" value="ECO:0007669"/>
    <property type="project" value="TreeGrafter"/>
</dbReference>
<dbReference type="GO" id="GO:0006493">
    <property type="term" value="P:protein O-linked glycosylation"/>
    <property type="evidence" value="ECO:0007669"/>
    <property type="project" value="TreeGrafter"/>
</dbReference>
<dbReference type="Gene3D" id="3.90.550.10">
    <property type="entry name" value="Spore Coat Polysaccharide Biosynthesis Protein SpsA, Chain A"/>
    <property type="match status" value="1"/>
</dbReference>
<dbReference type="PANTHER" id="PTHR11675:SF119">
    <property type="entry name" value="POLYPEPTIDE N-ACETYLGALACTOSAMINYLTRANSFERASE 2"/>
    <property type="match status" value="1"/>
</dbReference>
<dbReference type="GO" id="GO:0004653">
    <property type="term" value="F:polypeptide N-acetylgalactosaminyltransferase activity"/>
    <property type="evidence" value="ECO:0007669"/>
    <property type="project" value="TreeGrafter"/>
</dbReference>
<dbReference type="OrthoDB" id="5988548at2759"/>
<dbReference type="EMBL" id="CADEBC010000666">
    <property type="protein sequence ID" value="CAB3260012.1"/>
    <property type="molecule type" value="Genomic_DNA"/>
</dbReference>
<protein>
    <submittedName>
        <fullName evidence="2">Uncharacterized protein</fullName>
    </submittedName>
</protein>
<dbReference type="InterPro" id="IPR029044">
    <property type="entry name" value="Nucleotide-diphossugar_trans"/>
</dbReference>
<reference evidence="2 3" key="1">
    <citation type="submission" date="2020-04" db="EMBL/GenBank/DDBJ databases">
        <authorList>
            <person name="Wallbank WR R."/>
            <person name="Pardo Diaz C."/>
            <person name="Kozak K."/>
            <person name="Martin S."/>
            <person name="Jiggins C."/>
            <person name="Moest M."/>
            <person name="Warren A I."/>
            <person name="Byers J.R.P. K."/>
            <person name="Montejo-Kovacevich G."/>
            <person name="Yen C E."/>
        </authorList>
    </citation>
    <scope>NUCLEOTIDE SEQUENCE [LARGE SCALE GENOMIC DNA]</scope>
</reference>
<proteinExistence type="predicted"/>
<evidence type="ECO:0000313" key="3">
    <source>
        <dbReference type="Proteomes" id="UP000494106"/>
    </source>
</evidence>
<comment type="caution">
    <text evidence="2">The sequence shown here is derived from an EMBL/GenBank/DDBJ whole genome shotgun (WGS) entry which is preliminary data.</text>
</comment>
<dbReference type="SUPFAM" id="SSF53448">
    <property type="entry name" value="Nucleotide-diphospho-sugar transferases"/>
    <property type="match status" value="1"/>
</dbReference>
<keyword evidence="1" id="KW-1015">Disulfide bond</keyword>
<dbReference type="PANTHER" id="PTHR11675">
    <property type="entry name" value="N-ACETYLGALACTOSAMINYLTRANSFERASE"/>
    <property type="match status" value="1"/>
</dbReference>
<evidence type="ECO:0000313" key="2">
    <source>
        <dbReference type="EMBL" id="CAB3260012.1"/>
    </source>
</evidence>
<organism evidence="2 3">
    <name type="scientific">Arctia plantaginis</name>
    <name type="common">Wood tiger moth</name>
    <name type="synonym">Phalaena plantaginis</name>
    <dbReference type="NCBI Taxonomy" id="874455"/>
    <lineage>
        <taxon>Eukaryota</taxon>
        <taxon>Metazoa</taxon>
        <taxon>Ecdysozoa</taxon>
        <taxon>Arthropoda</taxon>
        <taxon>Hexapoda</taxon>
        <taxon>Insecta</taxon>
        <taxon>Pterygota</taxon>
        <taxon>Neoptera</taxon>
        <taxon>Endopterygota</taxon>
        <taxon>Lepidoptera</taxon>
        <taxon>Glossata</taxon>
        <taxon>Ditrysia</taxon>
        <taxon>Noctuoidea</taxon>
        <taxon>Erebidae</taxon>
        <taxon>Arctiinae</taxon>
        <taxon>Arctia</taxon>
    </lineage>
</organism>
<accession>A0A8S1BJQ1</accession>
<gene>
    <name evidence="2" type="ORF">APLA_LOCUS17177</name>
</gene>
<dbReference type="AlphaFoldDB" id="A0A8S1BJQ1"/>
<evidence type="ECO:0000256" key="1">
    <source>
        <dbReference type="ARBA" id="ARBA00023157"/>
    </source>
</evidence>
<keyword evidence="3" id="KW-1185">Reference proteome</keyword>
<sequence length="152" mass="17135">MRSVVEENIALRLIKQHADVEEPESSPISLEETTGITGRVYFDEAGYVSGGSKDSDPYVRNRFNQIASDNLSSNRVVPDTRNAMCKLKKYDEDLPETSVIITFHNEARSTLLRTIVSVLNRSPEHLIQRNYSSGQTSVITRKMALLFALFAR</sequence>